<dbReference type="RefSeq" id="XP_007394463.1">
    <property type="nucleotide sequence ID" value="XM_007394401.1"/>
</dbReference>
<name>K5V267_PHACS</name>
<dbReference type="GeneID" id="18915892"/>
<evidence type="ECO:0000313" key="2">
    <source>
        <dbReference type="Proteomes" id="UP000008370"/>
    </source>
</evidence>
<proteinExistence type="predicted"/>
<dbReference type="AlphaFoldDB" id="K5V267"/>
<accession>K5V267</accession>
<sequence>MARRHQSSRPVCRMSVPTSFIFSTRTTPGPVNDMNSESVLCILKSTSASPVEWSASVQEAHLSDLIPYAYVLTFSSFPSTASTPG</sequence>
<keyword evidence="2" id="KW-1185">Reference proteome</keyword>
<dbReference type="InParanoid" id="K5V267"/>
<dbReference type="HOGENOM" id="CLU_2513386_0_0_1"/>
<dbReference type="EMBL" id="JH930471">
    <property type="protein sequence ID" value="EKM56621.1"/>
    <property type="molecule type" value="Genomic_DNA"/>
</dbReference>
<reference evidence="1 2" key="1">
    <citation type="journal article" date="2012" name="BMC Genomics">
        <title>Comparative genomics of the white-rot fungi, Phanerochaete carnosa and P. chrysosporium, to elucidate the genetic basis of the distinct wood types they colonize.</title>
        <authorList>
            <person name="Suzuki H."/>
            <person name="MacDonald J."/>
            <person name="Syed K."/>
            <person name="Salamov A."/>
            <person name="Hori C."/>
            <person name="Aerts A."/>
            <person name="Henrissat B."/>
            <person name="Wiebenga A."/>
            <person name="vanKuyk P.A."/>
            <person name="Barry K."/>
            <person name="Lindquist E."/>
            <person name="LaButti K."/>
            <person name="Lapidus A."/>
            <person name="Lucas S."/>
            <person name="Coutinho P."/>
            <person name="Gong Y."/>
            <person name="Samejima M."/>
            <person name="Mahadevan R."/>
            <person name="Abou-Zaid M."/>
            <person name="de Vries R.P."/>
            <person name="Igarashi K."/>
            <person name="Yadav J.S."/>
            <person name="Grigoriev I.V."/>
            <person name="Master E.R."/>
        </authorList>
    </citation>
    <scope>NUCLEOTIDE SEQUENCE [LARGE SCALE GENOMIC DNA]</scope>
    <source>
        <strain evidence="1 2">HHB-10118-sp</strain>
    </source>
</reference>
<protein>
    <submittedName>
        <fullName evidence="1">Uncharacterized protein</fullName>
    </submittedName>
</protein>
<dbReference type="Proteomes" id="UP000008370">
    <property type="component" value="Unassembled WGS sequence"/>
</dbReference>
<organism evidence="1 2">
    <name type="scientific">Phanerochaete carnosa (strain HHB-10118-sp)</name>
    <name type="common">White-rot fungus</name>
    <name type="synonym">Peniophora carnosa</name>
    <dbReference type="NCBI Taxonomy" id="650164"/>
    <lineage>
        <taxon>Eukaryota</taxon>
        <taxon>Fungi</taxon>
        <taxon>Dikarya</taxon>
        <taxon>Basidiomycota</taxon>
        <taxon>Agaricomycotina</taxon>
        <taxon>Agaricomycetes</taxon>
        <taxon>Polyporales</taxon>
        <taxon>Phanerochaetaceae</taxon>
        <taxon>Phanerochaete</taxon>
    </lineage>
</organism>
<dbReference type="KEGG" id="pco:PHACADRAFT_253834"/>
<evidence type="ECO:0000313" key="1">
    <source>
        <dbReference type="EMBL" id="EKM56621.1"/>
    </source>
</evidence>
<gene>
    <name evidence="1" type="ORF">PHACADRAFT_253834</name>
</gene>